<evidence type="ECO:0000313" key="2">
    <source>
        <dbReference type="Proteomes" id="UP000244677"/>
    </source>
</evidence>
<protein>
    <submittedName>
        <fullName evidence="1">MarR family transcriptional regulator</fullName>
    </submittedName>
</protein>
<keyword evidence="2" id="KW-1185">Reference proteome</keyword>
<dbReference type="Gene3D" id="1.10.10.10">
    <property type="entry name" value="Winged helix-like DNA-binding domain superfamily/Winged helix DNA-binding domain"/>
    <property type="match status" value="1"/>
</dbReference>
<reference evidence="1 2" key="1">
    <citation type="submission" date="2017-04" db="EMBL/GenBank/DDBJ databases">
        <title>Complete genome sequence of Flavobacterium kingsejong AJ004.</title>
        <authorList>
            <person name="Lee P.C."/>
        </authorList>
    </citation>
    <scope>NUCLEOTIDE SEQUENCE [LARGE SCALE GENOMIC DNA]</scope>
    <source>
        <strain evidence="1 2">AJ004</strain>
    </source>
</reference>
<dbReference type="OrthoDB" id="155998at2"/>
<evidence type="ECO:0000313" key="1">
    <source>
        <dbReference type="EMBL" id="AWG27342.1"/>
    </source>
</evidence>
<name>A0A2S1LUI5_9FLAO</name>
<sequence>MHLKMKGKQPASLLAKSLGITNEGTRLHLLKLTEDGWISPESISKGVGRPTVVFSLTDKAQKRFPDTHAELTVQLLNSVKKMLGQEALDRLIEERERLSLEHYRRELESLSLLEDKLQRLVEIRSQEGYMAEWEKVDSDYFFIENHCPICAAASECQGFCRAELQSFRQALGSTVTIERTEHILHNGRRCAYKINLID</sequence>
<dbReference type="InterPro" id="IPR036390">
    <property type="entry name" value="WH_DNA-bd_sf"/>
</dbReference>
<gene>
    <name evidence="1" type="ORF">FK004_13900</name>
</gene>
<proteinExistence type="predicted"/>
<dbReference type="Proteomes" id="UP000244677">
    <property type="component" value="Chromosome"/>
</dbReference>
<accession>A0A2S1LUI5</accession>
<dbReference type="AlphaFoldDB" id="A0A2S1LUI5"/>
<dbReference type="KEGG" id="fki:FK004_13900"/>
<dbReference type="EMBL" id="CP020919">
    <property type="protein sequence ID" value="AWG27342.1"/>
    <property type="molecule type" value="Genomic_DNA"/>
</dbReference>
<dbReference type="InterPro" id="IPR036388">
    <property type="entry name" value="WH-like_DNA-bd_sf"/>
</dbReference>
<dbReference type="SUPFAM" id="SSF46785">
    <property type="entry name" value="Winged helix' DNA-binding domain"/>
    <property type="match status" value="1"/>
</dbReference>
<organism evidence="1 2">
    <name type="scientific">Flavobacterium kingsejongi</name>
    <dbReference type="NCBI Taxonomy" id="1678728"/>
    <lineage>
        <taxon>Bacteria</taxon>
        <taxon>Pseudomonadati</taxon>
        <taxon>Bacteroidota</taxon>
        <taxon>Flavobacteriia</taxon>
        <taxon>Flavobacteriales</taxon>
        <taxon>Flavobacteriaceae</taxon>
        <taxon>Flavobacterium</taxon>
    </lineage>
</organism>